<name>A0AAN8KHY0_PATCE</name>
<dbReference type="InterPro" id="IPR010404">
    <property type="entry name" value="CpcT/CpeT"/>
</dbReference>
<evidence type="ECO:0000313" key="2">
    <source>
        <dbReference type="Proteomes" id="UP001347796"/>
    </source>
</evidence>
<evidence type="ECO:0000313" key="1">
    <source>
        <dbReference type="EMBL" id="KAK6195368.1"/>
    </source>
</evidence>
<dbReference type="Proteomes" id="UP001347796">
    <property type="component" value="Unassembled WGS sequence"/>
</dbReference>
<keyword evidence="2" id="KW-1185">Reference proteome</keyword>
<organism evidence="1 2">
    <name type="scientific">Patella caerulea</name>
    <name type="common">Rayed Mediterranean limpet</name>
    <dbReference type="NCBI Taxonomy" id="87958"/>
    <lineage>
        <taxon>Eukaryota</taxon>
        <taxon>Metazoa</taxon>
        <taxon>Spiralia</taxon>
        <taxon>Lophotrochozoa</taxon>
        <taxon>Mollusca</taxon>
        <taxon>Gastropoda</taxon>
        <taxon>Patellogastropoda</taxon>
        <taxon>Patelloidea</taxon>
        <taxon>Patellidae</taxon>
        <taxon>Patella</taxon>
    </lineage>
</organism>
<gene>
    <name evidence="1" type="ORF">SNE40_000817</name>
</gene>
<protein>
    <submittedName>
        <fullName evidence="1">Uncharacterized protein</fullName>
    </submittedName>
</protein>
<dbReference type="Gene3D" id="2.40.128.590">
    <property type="entry name" value="CpcT/CpeT domain"/>
    <property type="match status" value="1"/>
</dbReference>
<comment type="caution">
    <text evidence="1">The sequence shown here is derived from an EMBL/GenBank/DDBJ whole genome shotgun (WGS) entry which is preliminary data.</text>
</comment>
<dbReference type="CDD" id="cd16338">
    <property type="entry name" value="CpcT"/>
    <property type="match status" value="1"/>
</dbReference>
<dbReference type="InterPro" id="IPR038672">
    <property type="entry name" value="CpcT/CpeT_sf"/>
</dbReference>
<proteinExistence type="predicted"/>
<accession>A0AAN8KHY0</accession>
<dbReference type="Pfam" id="PF06206">
    <property type="entry name" value="CpeT"/>
    <property type="match status" value="1"/>
</dbReference>
<dbReference type="EMBL" id="JAZGQO010000001">
    <property type="protein sequence ID" value="KAK6195368.1"/>
    <property type="molecule type" value="Genomic_DNA"/>
</dbReference>
<dbReference type="GO" id="GO:0016829">
    <property type="term" value="F:lyase activity"/>
    <property type="evidence" value="ECO:0007669"/>
    <property type="project" value="InterPro"/>
</dbReference>
<reference evidence="1 2" key="1">
    <citation type="submission" date="2024-01" db="EMBL/GenBank/DDBJ databases">
        <title>The genome of the rayed Mediterranean limpet Patella caerulea (Linnaeus, 1758).</title>
        <authorList>
            <person name="Anh-Thu Weber A."/>
            <person name="Halstead-Nussloch G."/>
        </authorList>
    </citation>
    <scope>NUCLEOTIDE SEQUENCE [LARGE SCALE GENOMIC DNA]</scope>
    <source>
        <strain evidence="1">AATW-2023a</strain>
        <tissue evidence="1">Whole specimen</tissue>
    </source>
</reference>
<sequence>MKIGSSRVVEMERFPTMAYLHYMTFLMVLIGAVNCNVQDDLATLVKLFPGKYDNIAQYNYDIKHTPIAKRHLHLITTATPEQVPVLIGYQSFYVEQYLNGNISDVIRQRIYSYGIDAKTNEIVLKLYSFKDPSKFLHAPANSPTFTALTMGDIIYAEGCDVYWTRLSDNYFRSHMFNTCIVNIGGAEVLIIDRNNLTDTYLTADETWVFYKNQSVLKVYPSPYNMTNFPLKHQESVGIPQTHIGDTVKGQLMDFNSLIKALTTGHEVRYFISPDQCQVSSPSGKTMVQGGYIEDFEYFFDPLFGPQHYFGFSTSNVALNKSGELVTVLKEGFVYEQDGVHLRITTLTSDLSIVLDIVTINCSISTFGSSVQFFTGLKQLTPISSTNDLYTALKHGASVRFTADYRGCTGISAGAISGGVIQDYDFVEATQEVAVTQSKLITNYQGAGFATDIVIGQFFGNNSVTFYASDVTVSTHQPVYKENIYCSLSGRNPNGTVNLYQIP</sequence>
<dbReference type="AlphaFoldDB" id="A0AAN8KHY0"/>